<evidence type="ECO:0000313" key="10">
    <source>
        <dbReference type="Proteomes" id="UP001448614"/>
    </source>
</evidence>
<evidence type="ECO:0000256" key="5">
    <source>
        <dbReference type="ARBA" id="ARBA00023136"/>
    </source>
</evidence>
<dbReference type="InterPro" id="IPR036286">
    <property type="entry name" value="LexA/Signal_pep-like_sf"/>
</dbReference>
<evidence type="ECO:0000256" key="1">
    <source>
        <dbReference type="ARBA" id="ARBA00004370"/>
    </source>
</evidence>
<sequence>MIGIINTARGVLFAILIALCLPLLWQFATGGSTLTVTGTSMHPTYERGDVLFVDKVTTPPQDFWQKGNIVVVVFDPTQPEENRYVHRVDQVLDGGKAILKGDGNPEQDVSPVALNQVYGTPTLAIQGPWAHIYQFTQSLLGRIIIFGTGIITLIILDHHARRTRRTRQNQTTT</sequence>
<evidence type="ECO:0000256" key="2">
    <source>
        <dbReference type="ARBA" id="ARBA00022670"/>
    </source>
</evidence>
<dbReference type="CDD" id="cd06462">
    <property type="entry name" value="Peptidase_S24_S26"/>
    <property type="match status" value="1"/>
</dbReference>
<keyword evidence="3 7" id="KW-0812">Transmembrane</keyword>
<proteinExistence type="predicted"/>
<gene>
    <name evidence="9" type="ORF">V3C41_00545</name>
</gene>
<dbReference type="Pfam" id="PF00717">
    <property type="entry name" value="Peptidase_S24"/>
    <property type="match status" value="1"/>
</dbReference>
<organism evidence="9 10">
    <name type="scientific">Paenarthrobacter nicotinovorans</name>
    <name type="common">Arthrobacter nicotinovorans</name>
    <dbReference type="NCBI Taxonomy" id="29320"/>
    <lineage>
        <taxon>Bacteria</taxon>
        <taxon>Bacillati</taxon>
        <taxon>Actinomycetota</taxon>
        <taxon>Actinomycetes</taxon>
        <taxon>Micrococcales</taxon>
        <taxon>Micrococcaceae</taxon>
        <taxon>Paenarthrobacter</taxon>
    </lineage>
</organism>
<keyword evidence="4 7" id="KW-1133">Transmembrane helix</keyword>
<feature type="transmembrane region" description="Helical" evidence="7">
    <location>
        <begin position="139"/>
        <end position="156"/>
    </location>
</feature>
<evidence type="ECO:0000256" key="7">
    <source>
        <dbReference type="SAM" id="Phobius"/>
    </source>
</evidence>
<comment type="caution">
    <text evidence="9">The sequence shown here is derived from an EMBL/GenBank/DDBJ whole genome shotgun (WGS) entry which is preliminary data.</text>
</comment>
<protein>
    <recommendedName>
        <fullName evidence="6">Signal peptidase I</fullName>
        <ecNumber evidence="6">3.4.21.89</ecNumber>
    </recommendedName>
</protein>
<dbReference type="SUPFAM" id="SSF51306">
    <property type="entry name" value="LexA/Signal peptidase"/>
    <property type="match status" value="1"/>
</dbReference>
<keyword evidence="5 7" id="KW-0472">Membrane</keyword>
<evidence type="ECO:0000313" key="9">
    <source>
        <dbReference type="EMBL" id="MEO3939552.1"/>
    </source>
</evidence>
<keyword evidence="9" id="KW-0378">Hydrolase</keyword>
<keyword evidence="2" id="KW-0645">Protease</keyword>
<keyword evidence="10" id="KW-1185">Reference proteome</keyword>
<dbReference type="EC" id="3.4.21.89" evidence="6"/>
<dbReference type="InterPro" id="IPR001733">
    <property type="entry name" value="Peptidase_S26B"/>
</dbReference>
<comment type="subcellular location">
    <subcellularLocation>
        <location evidence="1">Membrane</location>
    </subcellularLocation>
</comment>
<evidence type="ECO:0000256" key="3">
    <source>
        <dbReference type="ARBA" id="ARBA00022692"/>
    </source>
</evidence>
<name>A0ABV0GM77_PAENI</name>
<dbReference type="EMBL" id="JBBMFV010000001">
    <property type="protein sequence ID" value="MEO3939552.1"/>
    <property type="molecule type" value="Genomic_DNA"/>
</dbReference>
<dbReference type="RefSeq" id="WP_347781539.1">
    <property type="nucleotide sequence ID" value="NZ_JBBMFV010000001.1"/>
</dbReference>
<evidence type="ECO:0000256" key="6">
    <source>
        <dbReference type="NCBIfam" id="TIGR02228"/>
    </source>
</evidence>
<reference evidence="9 10" key="1">
    <citation type="journal article" date="2024" name="Appl. Microbiol. Biotechnol.">
        <title>Biosynthetic gene clusters with biotechnological applications in novel Antarctic isolates from Actinomycetota.</title>
        <authorList>
            <person name="Bruna P."/>
            <person name="Nunez-Montero K."/>
            <person name="Contreras M.J."/>
            <person name="Leal K."/>
            <person name="Garcia M."/>
            <person name="Abanto M."/>
            <person name="Barrientos L."/>
        </authorList>
    </citation>
    <scope>NUCLEOTIDE SEQUENCE [LARGE SCALE GENOMIC DNA]</scope>
    <source>
        <strain evidence="9 10">Se16.17</strain>
    </source>
</reference>
<dbReference type="Proteomes" id="UP001448614">
    <property type="component" value="Unassembled WGS sequence"/>
</dbReference>
<feature type="domain" description="Peptidase S24/S26A/S26B/S26C" evidence="8">
    <location>
        <begin position="33"/>
        <end position="106"/>
    </location>
</feature>
<dbReference type="Gene3D" id="2.10.109.10">
    <property type="entry name" value="Umud Fragment, subunit A"/>
    <property type="match status" value="1"/>
</dbReference>
<accession>A0ABV0GM77</accession>
<dbReference type="NCBIfam" id="TIGR02228">
    <property type="entry name" value="sigpep_I_arch"/>
    <property type="match status" value="1"/>
</dbReference>
<dbReference type="GO" id="GO:0009003">
    <property type="term" value="F:signal peptidase activity"/>
    <property type="evidence" value="ECO:0007669"/>
    <property type="project" value="UniProtKB-EC"/>
</dbReference>
<evidence type="ECO:0000256" key="4">
    <source>
        <dbReference type="ARBA" id="ARBA00022989"/>
    </source>
</evidence>
<evidence type="ECO:0000259" key="8">
    <source>
        <dbReference type="Pfam" id="PF00717"/>
    </source>
</evidence>
<dbReference type="InterPro" id="IPR015927">
    <property type="entry name" value="Peptidase_S24_S26A/B/C"/>
</dbReference>